<comment type="caution">
    <text evidence="1">The sequence shown here is derived from an EMBL/GenBank/DDBJ whole genome shotgun (WGS) entry which is preliminary data.</text>
</comment>
<proteinExistence type="predicted"/>
<dbReference type="Proteomes" id="UP000487117">
    <property type="component" value="Unassembled WGS sequence"/>
</dbReference>
<evidence type="ECO:0000313" key="1">
    <source>
        <dbReference type="EMBL" id="KAF1016791.1"/>
    </source>
</evidence>
<gene>
    <name evidence="1" type="ORF">GAK31_00049</name>
</gene>
<name>A0A7V8FIQ7_STEMA</name>
<dbReference type="AlphaFoldDB" id="A0A7V8FIQ7"/>
<protein>
    <submittedName>
        <fullName evidence="1">Uncharacterized protein</fullName>
    </submittedName>
</protein>
<reference evidence="2" key="1">
    <citation type="journal article" date="2020" name="MBio">
        <title>Horizontal gene transfer to a defensive symbiont with a reduced genome amongst a multipartite beetle microbiome.</title>
        <authorList>
            <person name="Waterworth S.C."/>
            <person name="Florez L.V."/>
            <person name="Rees E.R."/>
            <person name="Hertweck C."/>
            <person name="Kaltenpoth M."/>
            <person name="Kwan J.C."/>
        </authorList>
    </citation>
    <scope>NUCLEOTIDE SEQUENCE [LARGE SCALE GENOMIC DNA]</scope>
</reference>
<organism evidence="1 2">
    <name type="scientific">Stenotrophomonas maltophilia</name>
    <name type="common">Pseudomonas maltophilia</name>
    <name type="synonym">Xanthomonas maltophilia</name>
    <dbReference type="NCBI Taxonomy" id="40324"/>
    <lineage>
        <taxon>Bacteria</taxon>
        <taxon>Pseudomonadati</taxon>
        <taxon>Pseudomonadota</taxon>
        <taxon>Gammaproteobacteria</taxon>
        <taxon>Lysobacterales</taxon>
        <taxon>Lysobacteraceae</taxon>
        <taxon>Stenotrophomonas</taxon>
        <taxon>Stenotrophomonas maltophilia group</taxon>
    </lineage>
</organism>
<sequence>MLNSGVCPLVRSSCEPTENTAEGGERLATACARTVGRLLFWLKNGSTLRSATTFTASRGFSASMVVLKRSPLHAAFQLPHWIATVPPNRFWVTALKRAALFSALLAAHRSMRCAPASAARSATFCASRFAQNT</sequence>
<accession>A0A7V8FIQ7</accession>
<evidence type="ECO:0000313" key="2">
    <source>
        <dbReference type="Proteomes" id="UP000487117"/>
    </source>
</evidence>
<dbReference type="EMBL" id="WNDS01000001">
    <property type="protein sequence ID" value="KAF1016791.1"/>
    <property type="molecule type" value="Genomic_DNA"/>
</dbReference>